<protein>
    <submittedName>
        <fullName evidence="1">8196_t:CDS:1</fullName>
    </submittedName>
</protein>
<comment type="caution">
    <text evidence="1">The sequence shown here is derived from an EMBL/GenBank/DDBJ whole genome shotgun (WGS) entry which is preliminary data.</text>
</comment>
<evidence type="ECO:0000313" key="2">
    <source>
        <dbReference type="Proteomes" id="UP000789860"/>
    </source>
</evidence>
<proteinExistence type="predicted"/>
<reference evidence="1" key="1">
    <citation type="submission" date="2021-06" db="EMBL/GenBank/DDBJ databases">
        <authorList>
            <person name="Kallberg Y."/>
            <person name="Tangrot J."/>
            <person name="Rosling A."/>
        </authorList>
    </citation>
    <scope>NUCLEOTIDE SEQUENCE</scope>
    <source>
        <strain evidence="1">AU212A</strain>
    </source>
</reference>
<dbReference type="EMBL" id="CAJVPM010004913">
    <property type="protein sequence ID" value="CAG8518613.1"/>
    <property type="molecule type" value="Genomic_DNA"/>
</dbReference>
<name>A0ACA9LC16_9GLOM</name>
<feature type="non-terminal residue" evidence="1">
    <location>
        <position position="1"/>
    </location>
</feature>
<dbReference type="Proteomes" id="UP000789860">
    <property type="component" value="Unassembled WGS sequence"/>
</dbReference>
<accession>A0ACA9LC16</accession>
<evidence type="ECO:0000313" key="1">
    <source>
        <dbReference type="EMBL" id="CAG8518613.1"/>
    </source>
</evidence>
<sequence length="230" mass="26234">STGSLIINKGKLKKYSALPSPPSVSSEAEQIHEMENIEVTDQDFIKITEEKFRSYDLRGKPATRLANFISELKKSKNTKSNTELEYVFVDNSNLLKKQVHLALCRSWMSSINNTERTKNRIQNQGFDVIVLQIKKVDIELGFRIVDTVYLKDPSIALIIAGDIDYIPAINRARDLNWKIEGYPEEIIMECFGSLELFGLWFKNEGPIIYLYFNNKTGKKLDGIQSSGFGK</sequence>
<gene>
    <name evidence="1" type="ORF">SCALOS_LOCUS3976</name>
</gene>
<keyword evidence="2" id="KW-1185">Reference proteome</keyword>
<organism evidence="1 2">
    <name type="scientific">Scutellospora calospora</name>
    <dbReference type="NCBI Taxonomy" id="85575"/>
    <lineage>
        <taxon>Eukaryota</taxon>
        <taxon>Fungi</taxon>
        <taxon>Fungi incertae sedis</taxon>
        <taxon>Mucoromycota</taxon>
        <taxon>Glomeromycotina</taxon>
        <taxon>Glomeromycetes</taxon>
        <taxon>Diversisporales</taxon>
        <taxon>Gigasporaceae</taxon>
        <taxon>Scutellospora</taxon>
    </lineage>
</organism>